<dbReference type="EMBL" id="BARS01004462">
    <property type="protein sequence ID" value="GAF78605.1"/>
    <property type="molecule type" value="Genomic_DNA"/>
</dbReference>
<sequence length="108" mass="12574">MAGSPDCNIDRTFVYQFQFKTTVKKPSISKKTYINPIYLAREYKHMIESEEVKNHAELASIKGISRARVTQILNLLKLEKSIIDNIEQIGNPMDRKVISERELRKIIH</sequence>
<dbReference type="Pfam" id="PF17762">
    <property type="entry name" value="HTH_ParB"/>
    <property type="match status" value="1"/>
</dbReference>
<reference evidence="2" key="1">
    <citation type="journal article" date="2014" name="Front. Microbiol.">
        <title>High frequency of phylogenetically diverse reductive dehalogenase-homologous genes in deep subseafloor sedimentary metagenomes.</title>
        <authorList>
            <person name="Kawai M."/>
            <person name="Futagami T."/>
            <person name="Toyoda A."/>
            <person name="Takaki Y."/>
            <person name="Nishi S."/>
            <person name="Hori S."/>
            <person name="Arai W."/>
            <person name="Tsubouchi T."/>
            <person name="Morono Y."/>
            <person name="Uchiyama I."/>
            <person name="Ito T."/>
            <person name="Fujiyama A."/>
            <person name="Inagaki F."/>
            <person name="Takami H."/>
        </authorList>
    </citation>
    <scope>NUCLEOTIDE SEQUENCE</scope>
    <source>
        <strain evidence="2">Expedition CK06-06</strain>
    </source>
</reference>
<organism evidence="2">
    <name type="scientific">marine sediment metagenome</name>
    <dbReference type="NCBI Taxonomy" id="412755"/>
    <lineage>
        <taxon>unclassified sequences</taxon>
        <taxon>metagenomes</taxon>
        <taxon>ecological metagenomes</taxon>
    </lineage>
</organism>
<dbReference type="AlphaFoldDB" id="X0TR54"/>
<dbReference type="SUPFAM" id="SSF109709">
    <property type="entry name" value="KorB DNA-binding domain-like"/>
    <property type="match status" value="1"/>
</dbReference>
<protein>
    <recommendedName>
        <fullName evidence="1">ParB/Spo0J HTH domain-containing protein</fullName>
    </recommendedName>
</protein>
<evidence type="ECO:0000313" key="2">
    <source>
        <dbReference type="EMBL" id="GAF78605.1"/>
    </source>
</evidence>
<evidence type="ECO:0000259" key="1">
    <source>
        <dbReference type="Pfam" id="PF17762"/>
    </source>
</evidence>
<dbReference type="InterPro" id="IPR041468">
    <property type="entry name" value="HTH_ParB/Spo0J"/>
</dbReference>
<dbReference type="Gene3D" id="1.10.10.2830">
    <property type="match status" value="1"/>
</dbReference>
<name>X0TR54_9ZZZZ</name>
<gene>
    <name evidence="2" type="ORF">S01H1_08723</name>
</gene>
<feature type="domain" description="ParB/Spo0J HTH" evidence="1">
    <location>
        <begin position="34"/>
        <end position="88"/>
    </location>
</feature>
<accession>X0TR54</accession>
<comment type="caution">
    <text evidence="2">The sequence shown here is derived from an EMBL/GenBank/DDBJ whole genome shotgun (WGS) entry which is preliminary data.</text>
</comment>
<proteinExistence type="predicted"/>